<evidence type="ECO:0000256" key="3">
    <source>
        <dbReference type="ARBA" id="ARBA00022816"/>
    </source>
</evidence>
<keyword evidence="5" id="KW-0811">Translocation</keyword>
<dbReference type="GO" id="GO:0015031">
    <property type="term" value="P:protein transport"/>
    <property type="evidence" value="ECO:0007669"/>
    <property type="project" value="UniProtKB-KW"/>
</dbReference>
<dbReference type="InterPro" id="IPR024882">
    <property type="entry name" value="NUP58/p45/49"/>
</dbReference>
<evidence type="ECO:0000256" key="6">
    <source>
        <dbReference type="ARBA" id="ARBA00023132"/>
    </source>
</evidence>
<accession>A0A8E2AUH9</accession>
<proteinExistence type="predicted"/>
<comment type="subcellular location">
    <subcellularLocation>
        <location evidence="1">Nucleus</location>
        <location evidence="1">Nuclear pore complex</location>
    </subcellularLocation>
</comment>
<evidence type="ECO:0008006" key="11">
    <source>
        <dbReference type="Google" id="ProtNLM"/>
    </source>
</evidence>
<keyword evidence="3" id="KW-0509">mRNA transport</keyword>
<dbReference type="EMBL" id="KV722449">
    <property type="protein sequence ID" value="OCH88580.1"/>
    <property type="molecule type" value="Genomic_DNA"/>
</dbReference>
<feature type="region of interest" description="Disordered" evidence="8">
    <location>
        <begin position="1"/>
        <end position="250"/>
    </location>
</feature>
<dbReference type="Pfam" id="PF13634">
    <property type="entry name" value="Nucleoporin_FG"/>
    <property type="match status" value="1"/>
</dbReference>
<dbReference type="Pfam" id="PF15967">
    <property type="entry name" value="Nucleoporin_FG2"/>
    <property type="match status" value="1"/>
</dbReference>
<feature type="compositionally biased region" description="Gly residues" evidence="8">
    <location>
        <begin position="166"/>
        <end position="177"/>
    </location>
</feature>
<reference evidence="9 10" key="1">
    <citation type="submission" date="2016-07" db="EMBL/GenBank/DDBJ databases">
        <title>Draft genome of the white-rot fungus Obba rivulosa 3A-2.</title>
        <authorList>
            <consortium name="DOE Joint Genome Institute"/>
            <person name="Miettinen O."/>
            <person name="Riley R."/>
            <person name="Acob R."/>
            <person name="Barry K."/>
            <person name="Cullen D."/>
            <person name="De Vries R."/>
            <person name="Hainaut M."/>
            <person name="Hatakka A."/>
            <person name="Henrissat B."/>
            <person name="Hilden K."/>
            <person name="Kuo R."/>
            <person name="Labutti K."/>
            <person name="Lipzen A."/>
            <person name="Makela M.R."/>
            <person name="Sandor L."/>
            <person name="Spatafora J.W."/>
            <person name="Grigoriev I.V."/>
            <person name="Hibbett D.S."/>
        </authorList>
    </citation>
    <scope>NUCLEOTIDE SEQUENCE [LARGE SCALE GENOMIC DNA]</scope>
    <source>
        <strain evidence="9 10">3A-2</strain>
    </source>
</reference>
<feature type="compositionally biased region" description="Low complexity" evidence="8">
    <location>
        <begin position="153"/>
        <end position="165"/>
    </location>
</feature>
<evidence type="ECO:0000256" key="8">
    <source>
        <dbReference type="SAM" id="MobiDB-lite"/>
    </source>
</evidence>
<evidence type="ECO:0000313" key="10">
    <source>
        <dbReference type="Proteomes" id="UP000250043"/>
    </source>
</evidence>
<dbReference type="OrthoDB" id="2538017at2759"/>
<keyword evidence="6" id="KW-0906">Nuclear pore complex</keyword>
<feature type="compositionally biased region" description="Low complexity" evidence="8">
    <location>
        <begin position="119"/>
        <end position="146"/>
    </location>
</feature>
<feature type="compositionally biased region" description="Gly residues" evidence="8">
    <location>
        <begin position="455"/>
        <end position="465"/>
    </location>
</feature>
<sequence>MAFAANSSAFGMRPAGTTGTSIFGQSNANQPQGSSMFGNPNTSTQPSTSAFGSFGSQPQQQTNQPQTQGASIFGAPLGQNTQQQQQSQGASLFGSTLGQNTQQQQQKPPPLFGGGAFGQTQQPQQQSTTTSIFGQPSTTNQPQQNTLGSSIFGNPQNQQNQPGQSTLGGLGAFGGGTSNATGSTLGGSTFGSWGSTTTNPLQPQPTQPANAFGGSTLGSSTLFGRQPTQQPAFATTQPSGAPPFTKSTKFNDLPDDVKRVFENIESVIQGRVQIIDDLKQRKLGDEATKGQELVRSVHKDLVNAISTLHTDVHHTRDLKAKVDQTVHDTIIATRIVDGFRNPQQFGAHLKNHANFPLEFFTRVTEEMRERLRWYKATIEQIERKLSSAASQAQYTPQAITSTLEAQHASFTALAAKAAALHDQLQQLKALYTQLWRAKTGSMRDPFDSRDRDAGGEFGLTGIGAE</sequence>
<feature type="compositionally biased region" description="Low complexity" evidence="8">
    <location>
        <begin position="79"/>
        <end position="88"/>
    </location>
</feature>
<name>A0A8E2AUH9_9APHY</name>
<dbReference type="InterPro" id="IPR025574">
    <property type="entry name" value="Nucleoporin_FG_rpt"/>
</dbReference>
<evidence type="ECO:0000313" key="9">
    <source>
        <dbReference type="EMBL" id="OCH88580.1"/>
    </source>
</evidence>
<feature type="compositionally biased region" description="Low complexity" evidence="8">
    <location>
        <begin position="57"/>
        <end position="68"/>
    </location>
</feature>
<keyword evidence="7" id="KW-0539">Nucleus</keyword>
<feature type="compositionally biased region" description="Basic and acidic residues" evidence="8">
    <location>
        <begin position="444"/>
        <end position="454"/>
    </location>
</feature>
<evidence type="ECO:0000256" key="5">
    <source>
        <dbReference type="ARBA" id="ARBA00023010"/>
    </source>
</evidence>
<dbReference type="GO" id="GO:0017056">
    <property type="term" value="F:structural constituent of nuclear pore"/>
    <property type="evidence" value="ECO:0007669"/>
    <property type="project" value="InterPro"/>
</dbReference>
<feature type="region of interest" description="Disordered" evidence="8">
    <location>
        <begin position="442"/>
        <end position="465"/>
    </location>
</feature>
<dbReference type="PANTHER" id="PTHR13437">
    <property type="entry name" value="NUCLEOPORIN P58/P45 NUCLEOPORIN-LIKE PROTEIN 1"/>
    <property type="match status" value="1"/>
</dbReference>
<evidence type="ECO:0000256" key="7">
    <source>
        <dbReference type="ARBA" id="ARBA00023242"/>
    </source>
</evidence>
<dbReference type="GO" id="GO:0008139">
    <property type="term" value="F:nuclear localization sequence binding"/>
    <property type="evidence" value="ECO:0007669"/>
    <property type="project" value="InterPro"/>
</dbReference>
<feature type="compositionally biased region" description="Polar residues" evidence="8">
    <location>
        <begin position="17"/>
        <end position="56"/>
    </location>
</feature>
<evidence type="ECO:0000256" key="4">
    <source>
        <dbReference type="ARBA" id="ARBA00022927"/>
    </source>
</evidence>
<feature type="compositionally biased region" description="Low complexity" evidence="8">
    <location>
        <begin position="212"/>
        <end position="238"/>
    </location>
</feature>
<evidence type="ECO:0000256" key="1">
    <source>
        <dbReference type="ARBA" id="ARBA00004567"/>
    </source>
</evidence>
<keyword evidence="4" id="KW-0653">Protein transport</keyword>
<dbReference type="PANTHER" id="PTHR13437:SF2">
    <property type="entry name" value="NUCLEOPORIN P58_P45"/>
    <property type="match status" value="1"/>
</dbReference>
<feature type="compositionally biased region" description="Low complexity" evidence="8">
    <location>
        <begin position="190"/>
        <end position="201"/>
    </location>
</feature>
<evidence type="ECO:0000256" key="2">
    <source>
        <dbReference type="ARBA" id="ARBA00022448"/>
    </source>
</evidence>
<dbReference type="Proteomes" id="UP000250043">
    <property type="component" value="Unassembled WGS sequence"/>
</dbReference>
<organism evidence="9 10">
    <name type="scientific">Obba rivulosa</name>
    <dbReference type="NCBI Taxonomy" id="1052685"/>
    <lineage>
        <taxon>Eukaryota</taxon>
        <taxon>Fungi</taxon>
        <taxon>Dikarya</taxon>
        <taxon>Basidiomycota</taxon>
        <taxon>Agaricomycotina</taxon>
        <taxon>Agaricomycetes</taxon>
        <taxon>Polyporales</taxon>
        <taxon>Gelatoporiaceae</taxon>
        <taxon>Obba</taxon>
    </lineage>
</organism>
<feature type="compositionally biased region" description="Polar residues" evidence="8">
    <location>
        <begin position="89"/>
        <end position="101"/>
    </location>
</feature>
<dbReference type="AlphaFoldDB" id="A0A8E2AUH9"/>
<keyword evidence="10" id="KW-1185">Reference proteome</keyword>
<protein>
    <recommendedName>
        <fullName evidence="11">Nucleoporin p58/p45</fullName>
    </recommendedName>
</protein>
<dbReference type="Gene3D" id="6.10.140.1350">
    <property type="match status" value="1"/>
</dbReference>
<dbReference type="GO" id="GO:0051028">
    <property type="term" value="P:mRNA transport"/>
    <property type="evidence" value="ECO:0007669"/>
    <property type="project" value="UniProtKB-KW"/>
</dbReference>
<keyword evidence="2" id="KW-0813">Transport</keyword>
<gene>
    <name evidence="9" type="ORF">OBBRIDRAFT_836504</name>
</gene>
<dbReference type="GO" id="GO:0005643">
    <property type="term" value="C:nuclear pore"/>
    <property type="evidence" value="ECO:0007669"/>
    <property type="project" value="UniProtKB-SubCell"/>
</dbReference>